<dbReference type="Proteomes" id="UP000631114">
    <property type="component" value="Unassembled WGS sequence"/>
</dbReference>
<evidence type="ECO:0000313" key="1">
    <source>
        <dbReference type="EMBL" id="KAF9622577.1"/>
    </source>
</evidence>
<organism evidence="1 2">
    <name type="scientific">Coptis chinensis</name>
    <dbReference type="NCBI Taxonomy" id="261450"/>
    <lineage>
        <taxon>Eukaryota</taxon>
        <taxon>Viridiplantae</taxon>
        <taxon>Streptophyta</taxon>
        <taxon>Embryophyta</taxon>
        <taxon>Tracheophyta</taxon>
        <taxon>Spermatophyta</taxon>
        <taxon>Magnoliopsida</taxon>
        <taxon>Ranunculales</taxon>
        <taxon>Ranunculaceae</taxon>
        <taxon>Coptidoideae</taxon>
        <taxon>Coptis</taxon>
    </lineage>
</organism>
<evidence type="ECO:0000313" key="2">
    <source>
        <dbReference type="Proteomes" id="UP000631114"/>
    </source>
</evidence>
<dbReference type="Gene3D" id="2.60.120.10">
    <property type="entry name" value="Jelly Rolls"/>
    <property type="match status" value="1"/>
</dbReference>
<dbReference type="InterPro" id="IPR014710">
    <property type="entry name" value="RmlC-like_jellyroll"/>
</dbReference>
<proteinExistence type="predicted"/>
<name>A0A835IUL9_9MAGN</name>
<dbReference type="OrthoDB" id="2506647at2759"/>
<keyword evidence="2" id="KW-1185">Reference proteome</keyword>
<comment type="caution">
    <text evidence="1">The sequence shown here is derived from an EMBL/GenBank/DDBJ whole genome shotgun (WGS) entry which is preliminary data.</text>
</comment>
<accession>A0A835IUL9</accession>
<sequence>MVVSLYNSRATTLVVVVEGRGHFEMACIKPEPEKSRRKKKIMNKRSNRERRQYFSLPKGQNLSITKNCIHSPARKIVDTPAWQLNFNTKEFAELYKLGLHVAAFYLNSQRESGSGGLRC</sequence>
<protein>
    <submittedName>
        <fullName evidence="1">Uncharacterized protein</fullName>
    </submittedName>
</protein>
<reference evidence="1 2" key="1">
    <citation type="submission" date="2020-10" db="EMBL/GenBank/DDBJ databases">
        <title>The Coptis chinensis genome and diversification of protoberbering-type alkaloids.</title>
        <authorList>
            <person name="Wang B."/>
            <person name="Shu S."/>
            <person name="Song C."/>
            <person name="Liu Y."/>
        </authorList>
    </citation>
    <scope>NUCLEOTIDE SEQUENCE [LARGE SCALE GENOMIC DNA]</scope>
    <source>
        <strain evidence="1">HL-2020</strain>
        <tissue evidence="1">Leaf</tissue>
    </source>
</reference>
<gene>
    <name evidence="1" type="ORF">IFM89_032476</name>
</gene>
<dbReference type="AlphaFoldDB" id="A0A835IUL9"/>
<dbReference type="EMBL" id="JADFTS010000002">
    <property type="protein sequence ID" value="KAF9622577.1"/>
    <property type="molecule type" value="Genomic_DNA"/>
</dbReference>